<gene>
    <name evidence="1" type="primary">sirA</name>
    <name evidence="1" type="ORF">ACFQ4A_02060</name>
</gene>
<reference evidence="2" key="1">
    <citation type="journal article" date="2019" name="Int. J. Syst. Evol. Microbiol.">
        <title>The Global Catalogue of Microorganisms (GCM) 10K type strain sequencing project: providing services to taxonomists for standard genome sequencing and annotation.</title>
        <authorList>
            <consortium name="The Broad Institute Genomics Platform"/>
            <consortium name="The Broad Institute Genome Sequencing Center for Infectious Disease"/>
            <person name="Wu L."/>
            <person name="Ma J."/>
        </authorList>
    </citation>
    <scope>NUCLEOTIDE SEQUENCE [LARGE SCALE GENOMIC DNA]</scope>
    <source>
        <strain evidence="2">CCUG 54822</strain>
    </source>
</reference>
<dbReference type="InterPro" id="IPR019683">
    <property type="entry name" value="SirA"/>
</dbReference>
<dbReference type="RefSeq" id="WP_382397169.1">
    <property type="nucleotide sequence ID" value="NZ_JBHTNH010000002.1"/>
</dbReference>
<name>A0ABW3ZQ37_9BACI</name>
<evidence type="ECO:0000313" key="2">
    <source>
        <dbReference type="Proteomes" id="UP001597178"/>
    </source>
</evidence>
<dbReference type="EMBL" id="JBHTNH010000002">
    <property type="protein sequence ID" value="MFD1360461.1"/>
    <property type="molecule type" value="Genomic_DNA"/>
</dbReference>
<sequence>MNHYTIYWVKEEFARFFYYRSDVLYRFLKSYEQHQSREIIARQFHYITLDIPEDMLISNIMQSHPSHANLITEGNSIKIYQEKRCISLHIEQKRINFRGNIIYDAEDLLFPALRSIHPYFFVVGAHPYDFGWIAPVTLERNMDKHEQVLYSHL</sequence>
<organism evidence="1 2">
    <name type="scientific">Lentibacillus salinarum</name>
    <dbReference type="NCBI Taxonomy" id="446820"/>
    <lineage>
        <taxon>Bacteria</taxon>
        <taxon>Bacillati</taxon>
        <taxon>Bacillota</taxon>
        <taxon>Bacilli</taxon>
        <taxon>Bacillales</taxon>
        <taxon>Bacillaceae</taxon>
        <taxon>Lentibacillus</taxon>
    </lineage>
</organism>
<protein>
    <submittedName>
        <fullName evidence="1">Sporulation inhibitor of replication protein SirA</fullName>
    </submittedName>
</protein>
<dbReference type="Pfam" id="PF10747">
    <property type="entry name" value="SirA"/>
    <property type="match status" value="1"/>
</dbReference>
<keyword evidence="2" id="KW-1185">Reference proteome</keyword>
<dbReference type="Proteomes" id="UP001597178">
    <property type="component" value="Unassembled WGS sequence"/>
</dbReference>
<comment type="caution">
    <text evidence="1">The sequence shown here is derived from an EMBL/GenBank/DDBJ whole genome shotgun (WGS) entry which is preliminary data.</text>
</comment>
<dbReference type="InterPro" id="IPR038449">
    <property type="entry name" value="SirA_sf"/>
</dbReference>
<dbReference type="Gene3D" id="3.30.310.250">
    <property type="entry name" value="Sporulation inhibitor of replication protein SirA"/>
    <property type="match status" value="1"/>
</dbReference>
<proteinExistence type="predicted"/>
<accession>A0ABW3ZQ37</accession>
<evidence type="ECO:0000313" key="1">
    <source>
        <dbReference type="EMBL" id="MFD1360461.1"/>
    </source>
</evidence>